<dbReference type="PANTHER" id="PTHR21556">
    <property type="entry name" value="TRESLIN"/>
    <property type="match status" value="1"/>
</dbReference>
<gene>
    <name evidence="6" type="primary">TICRR</name>
</gene>
<organism evidence="5 6">
    <name type="scientific">Phascolarctos cinereus</name>
    <name type="common">Koala</name>
    <dbReference type="NCBI Taxonomy" id="38626"/>
    <lineage>
        <taxon>Eukaryota</taxon>
        <taxon>Metazoa</taxon>
        <taxon>Chordata</taxon>
        <taxon>Craniata</taxon>
        <taxon>Vertebrata</taxon>
        <taxon>Euteleostomi</taxon>
        <taxon>Mammalia</taxon>
        <taxon>Metatheria</taxon>
        <taxon>Diprotodontia</taxon>
        <taxon>Phascolarctidae</taxon>
        <taxon>Phascolarctos</taxon>
    </lineage>
</organism>
<feature type="compositionally biased region" description="Basic and acidic residues" evidence="1">
    <location>
        <begin position="620"/>
        <end position="646"/>
    </location>
</feature>
<evidence type="ECO:0000259" key="4">
    <source>
        <dbReference type="Pfam" id="PF21855"/>
    </source>
</evidence>
<evidence type="ECO:0000313" key="5">
    <source>
        <dbReference type="Proteomes" id="UP000515140"/>
    </source>
</evidence>
<feature type="region of interest" description="Disordered" evidence="1">
    <location>
        <begin position="1780"/>
        <end position="1846"/>
    </location>
</feature>
<name>A0A6P5IEH4_PHACI</name>
<dbReference type="FunCoup" id="A0A6P5IEH4">
    <property type="interactions" value="2704"/>
</dbReference>
<dbReference type="GO" id="GO:0033314">
    <property type="term" value="P:mitotic DNA replication checkpoint signaling"/>
    <property type="evidence" value="ECO:0007669"/>
    <property type="project" value="InterPro"/>
</dbReference>
<feature type="region of interest" description="Disordered" evidence="1">
    <location>
        <begin position="556"/>
        <end position="579"/>
    </location>
</feature>
<feature type="domain" description="Treslin N-terminal" evidence="3">
    <location>
        <begin position="5"/>
        <end position="201"/>
    </location>
</feature>
<proteinExistence type="predicted"/>
<dbReference type="CTD" id="90381"/>
<sequence length="1924" mass="216536">MTCCHNVLLLLDIAGAARKNHVQRVALRVLNYLSCRFGLGRVRWGFQFFDSQGARSRPSRVSDFRELGPSSWEDFEEELEARFGDRAQRAHLPGPATRATHIQNVLTETLLDYQWDLPEISSPTKPFLRSSRRRLLGSPDEPGGPDADLRGLMNAVFLFSPCPHSQRELLQFVARSDAHSQHLLPATQVVMERLLPKRVREILMGRKISLYWVDTTEVSELQDSPDHLGYWTMFELFHHVGGTILPSEILAQCINPDGEKLPYSERVNAEQGPPQLQFSSWISSLPFDSTLNCLLCQSPRHQASFPQIEGTLFLPTEGNKPQQTWTVTLEPLAMQQRNFQKPVSIFLNGTVSHWTHPNSSSFGTESWILQSLENEKSQQGRLFQQLVRRLSAEELHLVANVVPGEGWPPRTGIISPLSTTATILTVFQNEHSEFQENLHKDVTENPQDTTYLLPDVVNNVLNQIHNSHENSNTSVDIPVPEWAQQELGRTHPWSAAVVEKWFPFSNHSGASSNLMESFWLLQATSSNKEESSKTEGELTHFLSEFYQRKSREEFTAVGQEDNKKKRGVPGTPVRQKMKSMSRSLKMLNVARLNVKAQKLQPDCSPPSSAGEKIVQKATSRRPEEKLEERGKTLRSSKPKDFKTEEELQSHLNETYQKAVAIGEVLTHTSAQNMILAIKMFLKSRGTKDLEMTCLDRVKNYLLKTSKGLRQQLRKNLDKEAKVREYQLQVFLRLEMCLQCPSVQNSSDDMEHLVEEVTDLLRAVCLTEDPAYLSGFLEEILGLYIDSIPKTLGNLYYSLGFVIPQKLAVILPADFFSDDSMTQEGGSPTLSVHTHSTVSVSIVSDQLEELRSRSAKKRKHALTRHRSVTEAAQNLRQIEISKVPKRTTKKENFHPGHQQPPLPVKDLVQEVTKVRRNLFNQEILSPSKRSMKRLPRSHSVSAVEGLKYKADSFKQIQDYHKLLTKRVSETPLHKQVSRRLLQRQIKGRSSDPGPDIDVVEESPEKEECEMSLRRSPRIKHLSFVRTNSASFYPVSQLKPRNIQRVHLRRKNESGSKECPIIQGIRSPKRLLFGAVSEMTSPTKEKHQTKRSAKNSLASEKPIVYQTPRKSEQEPQAPTNKILRRSPRTPQITYHTPRKQRKTTSKTTSTDQMAFKNSTKDFSSDLEIGSLSEAKVIHQKGSSLLKENPSPLEKMELRTPKRQRSQTPELLETPPWSLQRNSSLANVSCPVAQFPFTIQTINTNCLTPIKHSQKTPQKSAASASPRRPGQVVAVTPLSQRNQDPNVLIHTVSQPMEYIKELNDKTTQNIKGSGHMVAVFTPPISSKKKNLFNSLPHDVSMKTPTRKSSVGSLSPSELGEFGWGMLQKSPNMTVTPLACNLISTPRKSSRVTKPSNSLPPPPSKIRKQHMNRNNSILERSLSLHQFSTSNDPTVEQRDVATMDSPFKKEQKKVNLSSPFSPKEHFHPLAGVGYEWLDYSPLFTTQNTIEQQGSDNSETSVRPPEELKMALTYEQPSASNEVASPPAKPKSPLVPSYALRRTADRRQRQAAARLADPKASPQLSEDRLEVISASPPTYEVELEMQASGLPKLRIKRVDSTSVSTENQKKVDTSLGGENFPDLGCLLRQSKPNQLEAAYVSPPCLHSSHTTPGKSGRQMYICQSYTPTHFPSSTTSPSPTDVWVSWTPSPRHKGKSTPDTIQDWPRKKKAVDSNINSCGGRNERGSDLLGNVSGVEEEGKERVFEQCISKTALLGDFELEGVYCLPDQSPSSDCEPRAEDSFSKGQFGLFSRKRPLSSQEENEHQTRRSCGSQKGNQVISADNETKEERKSPSRSIRQPSSMGDDEVFVSGSTPPNCTVRSCLSASGLRALTQSPLLYQGKAPSFQQKDIRDEEMDVFPSTAGQESPFNITISRRHPLNRTYTRKRLLS</sequence>
<dbReference type="PANTHER" id="PTHR21556:SF2">
    <property type="entry name" value="TRESLIN"/>
    <property type="match status" value="1"/>
</dbReference>
<dbReference type="GO" id="GO:0003682">
    <property type="term" value="F:chromatin binding"/>
    <property type="evidence" value="ECO:0007669"/>
    <property type="project" value="Ensembl"/>
</dbReference>
<dbReference type="GO" id="GO:0006260">
    <property type="term" value="P:DNA replication"/>
    <property type="evidence" value="ECO:0007669"/>
    <property type="project" value="InterPro"/>
</dbReference>
<dbReference type="GO" id="GO:0030174">
    <property type="term" value="P:regulation of DNA-templated DNA replication initiation"/>
    <property type="evidence" value="ECO:0007669"/>
    <property type="project" value="Ensembl"/>
</dbReference>
<dbReference type="InParanoid" id="A0A6P5IEH4"/>
<evidence type="ECO:0000259" key="2">
    <source>
        <dbReference type="Pfam" id="PF15292"/>
    </source>
</evidence>
<evidence type="ECO:0000256" key="1">
    <source>
        <dbReference type="SAM" id="MobiDB-lite"/>
    </source>
</evidence>
<evidence type="ECO:0000313" key="6">
    <source>
        <dbReference type="RefSeq" id="XP_020820612.1"/>
    </source>
</evidence>
<feature type="region of interest" description="Disordered" evidence="1">
    <location>
        <begin position="982"/>
        <end position="1003"/>
    </location>
</feature>
<dbReference type="Proteomes" id="UP000515140">
    <property type="component" value="Unplaced"/>
</dbReference>
<dbReference type="InterPro" id="IPR053919">
    <property type="entry name" value="Treslin_N"/>
</dbReference>
<dbReference type="InterPro" id="IPR032746">
    <property type="entry name" value="Treslin_M"/>
</dbReference>
<dbReference type="GeneID" id="110193282"/>
<dbReference type="GO" id="GO:0010212">
    <property type="term" value="P:response to ionizing radiation"/>
    <property type="evidence" value="ECO:0007669"/>
    <property type="project" value="InterPro"/>
</dbReference>
<protein>
    <submittedName>
        <fullName evidence="6">Treslin isoform X1</fullName>
    </submittedName>
</protein>
<dbReference type="RefSeq" id="XP_020820612.1">
    <property type="nucleotide sequence ID" value="XM_020964953.1"/>
</dbReference>
<dbReference type="Pfam" id="PF15292">
    <property type="entry name" value="Treslin_M"/>
    <property type="match status" value="1"/>
</dbReference>
<dbReference type="InterPro" id="IPR053920">
    <property type="entry name" value="Treslin_STD"/>
</dbReference>
<dbReference type="KEGG" id="pcw:110193282"/>
<dbReference type="GO" id="GO:0005829">
    <property type="term" value="C:cytosol"/>
    <property type="evidence" value="ECO:0007669"/>
    <property type="project" value="Ensembl"/>
</dbReference>
<reference evidence="6" key="1">
    <citation type="submission" date="2025-08" db="UniProtKB">
        <authorList>
            <consortium name="RefSeq"/>
        </authorList>
    </citation>
    <scope>IDENTIFICATION</scope>
    <source>
        <tissue evidence="6">Spleen</tissue>
    </source>
</reference>
<feature type="compositionally biased region" description="Polar residues" evidence="1">
    <location>
        <begin position="1803"/>
        <end position="1817"/>
    </location>
</feature>
<feature type="region of interest" description="Disordered" evidence="1">
    <location>
        <begin position="1511"/>
        <end position="1562"/>
    </location>
</feature>
<feature type="region of interest" description="Disordered" evidence="1">
    <location>
        <begin position="1179"/>
        <end position="1212"/>
    </location>
</feature>
<dbReference type="InterPro" id="IPR026153">
    <property type="entry name" value="Treslin"/>
</dbReference>
<dbReference type="GO" id="GO:0005654">
    <property type="term" value="C:nucleoplasm"/>
    <property type="evidence" value="ECO:0007669"/>
    <property type="project" value="Ensembl"/>
</dbReference>
<dbReference type="GO" id="GO:0007095">
    <property type="term" value="P:mitotic G2 DNA damage checkpoint signaling"/>
    <property type="evidence" value="ECO:0007669"/>
    <property type="project" value="TreeGrafter"/>
</dbReference>
<evidence type="ECO:0000259" key="3">
    <source>
        <dbReference type="Pfam" id="PF21854"/>
    </source>
</evidence>
<dbReference type="Pfam" id="PF21854">
    <property type="entry name" value="Treslin_N"/>
    <property type="match status" value="1"/>
</dbReference>
<feature type="region of interest" description="Disordered" evidence="1">
    <location>
        <begin position="1382"/>
        <end position="1405"/>
    </location>
</feature>
<feature type="region of interest" description="Disordered" evidence="1">
    <location>
        <begin position="1682"/>
        <end position="1707"/>
    </location>
</feature>
<feature type="region of interest" description="Disordered" evidence="1">
    <location>
        <begin position="1077"/>
        <end position="1154"/>
    </location>
</feature>
<feature type="region of interest" description="Disordered" evidence="1">
    <location>
        <begin position="598"/>
        <end position="646"/>
    </location>
</feature>
<dbReference type="Pfam" id="PF21855">
    <property type="entry name" value="Treslin_STD"/>
    <property type="match status" value="1"/>
</dbReference>
<feature type="region of interest" description="Disordered" evidence="1">
    <location>
        <begin position="1249"/>
        <end position="1269"/>
    </location>
</feature>
<accession>A0A6P5IEH4</accession>
<keyword evidence="5" id="KW-1185">Reference proteome</keyword>
<feature type="domain" description="Treslin STD" evidence="4">
    <location>
        <begin position="645"/>
        <end position="798"/>
    </location>
</feature>
<feature type="domain" description="Treslin M" evidence="2">
    <location>
        <begin position="284"/>
        <end position="427"/>
    </location>
</feature>